<dbReference type="Proteomes" id="UP000031036">
    <property type="component" value="Unassembled WGS sequence"/>
</dbReference>
<accession>A0A0B2V7S2</accession>
<feature type="non-terminal residue" evidence="1">
    <location>
        <position position="140"/>
    </location>
</feature>
<sequence>LTMNPQKTKYMRSNPQNGPQIKLRQGLIEEVDRFIYLGQEISMRNDMSGEIFRRIRAGWMCFADMKEVLTAKLDPDIRAKIFNITVVKTMTYGSETWCLKKSEKERLAVVEGAMERRMLRISLRDHITNDKIRNETKVAD</sequence>
<protein>
    <submittedName>
        <fullName evidence="1">Uncharacterized transposon-derived protein F52C9.6</fullName>
    </submittedName>
</protein>
<dbReference type="EMBL" id="JPKZ01002265">
    <property type="protein sequence ID" value="KHN77588.1"/>
    <property type="molecule type" value="Genomic_DNA"/>
</dbReference>
<proteinExistence type="predicted"/>
<evidence type="ECO:0000313" key="1">
    <source>
        <dbReference type="EMBL" id="KHN77588.1"/>
    </source>
</evidence>
<dbReference type="AlphaFoldDB" id="A0A0B2V7S2"/>
<comment type="caution">
    <text evidence="1">The sequence shown here is derived from an EMBL/GenBank/DDBJ whole genome shotgun (WGS) entry which is preliminary data.</text>
</comment>
<dbReference type="OMA" id="WEAFRSN"/>
<organism evidence="1 2">
    <name type="scientific">Toxocara canis</name>
    <name type="common">Canine roundworm</name>
    <dbReference type="NCBI Taxonomy" id="6265"/>
    <lineage>
        <taxon>Eukaryota</taxon>
        <taxon>Metazoa</taxon>
        <taxon>Ecdysozoa</taxon>
        <taxon>Nematoda</taxon>
        <taxon>Chromadorea</taxon>
        <taxon>Rhabditida</taxon>
        <taxon>Spirurina</taxon>
        <taxon>Ascaridomorpha</taxon>
        <taxon>Ascaridoidea</taxon>
        <taxon>Toxocaridae</taxon>
        <taxon>Toxocara</taxon>
    </lineage>
</organism>
<dbReference type="PANTHER" id="PTHR47027:SF20">
    <property type="entry name" value="REVERSE TRANSCRIPTASE-LIKE PROTEIN WITH RNA-DIRECTED DNA POLYMERASE DOMAIN"/>
    <property type="match status" value="1"/>
</dbReference>
<dbReference type="STRING" id="6265.A0A0B2V7S2"/>
<keyword evidence="2" id="KW-1185">Reference proteome</keyword>
<dbReference type="PANTHER" id="PTHR47027">
    <property type="entry name" value="REVERSE TRANSCRIPTASE DOMAIN-CONTAINING PROTEIN"/>
    <property type="match status" value="1"/>
</dbReference>
<reference evidence="1 2" key="1">
    <citation type="submission" date="2014-11" db="EMBL/GenBank/DDBJ databases">
        <title>Genetic blueprint of the zoonotic pathogen Toxocara canis.</title>
        <authorList>
            <person name="Zhu X.-Q."/>
            <person name="Korhonen P.K."/>
            <person name="Cai H."/>
            <person name="Young N.D."/>
            <person name="Nejsum P."/>
            <person name="von Samson-Himmelstjerna G."/>
            <person name="Boag P.R."/>
            <person name="Tan P."/>
            <person name="Li Q."/>
            <person name="Min J."/>
            <person name="Yang Y."/>
            <person name="Wang X."/>
            <person name="Fang X."/>
            <person name="Hall R.S."/>
            <person name="Hofmann A."/>
            <person name="Sternberg P.W."/>
            <person name="Jex A.R."/>
            <person name="Gasser R.B."/>
        </authorList>
    </citation>
    <scope>NUCLEOTIDE SEQUENCE [LARGE SCALE GENOMIC DNA]</scope>
    <source>
        <strain evidence="1">PN_DK_2014</strain>
    </source>
</reference>
<evidence type="ECO:0000313" key="2">
    <source>
        <dbReference type="Proteomes" id="UP000031036"/>
    </source>
</evidence>
<feature type="non-terminal residue" evidence="1">
    <location>
        <position position="1"/>
    </location>
</feature>
<name>A0A0B2V7S2_TOXCA</name>
<gene>
    <name evidence="1" type="primary">F52C9.6</name>
    <name evidence="1" type="ORF">Tcan_01309</name>
</gene>
<dbReference type="OrthoDB" id="5871831at2759"/>